<dbReference type="EMBL" id="BSUZ01000001">
    <property type="protein sequence ID" value="GMA87270.1"/>
    <property type="molecule type" value="Genomic_DNA"/>
</dbReference>
<keyword evidence="1" id="KW-1133">Transmembrane helix</keyword>
<dbReference type="Proteomes" id="UP001157017">
    <property type="component" value="Unassembled WGS sequence"/>
</dbReference>
<sequence length="40" mass="3955">MGPAQPVGVRDAVLVAGACLLTVVAIAAGVRAGTWHLLLS</sequence>
<evidence type="ECO:0000313" key="2">
    <source>
        <dbReference type="EMBL" id="GMA87270.1"/>
    </source>
</evidence>
<evidence type="ECO:0000256" key="1">
    <source>
        <dbReference type="SAM" id="Phobius"/>
    </source>
</evidence>
<reference evidence="3" key="1">
    <citation type="journal article" date="2019" name="Int. J. Syst. Evol. Microbiol.">
        <title>The Global Catalogue of Microorganisms (GCM) 10K type strain sequencing project: providing services to taxonomists for standard genome sequencing and annotation.</title>
        <authorList>
            <consortium name="The Broad Institute Genomics Platform"/>
            <consortium name="The Broad Institute Genome Sequencing Center for Infectious Disease"/>
            <person name="Wu L."/>
            <person name="Ma J."/>
        </authorList>
    </citation>
    <scope>NUCLEOTIDE SEQUENCE [LARGE SCALE GENOMIC DNA]</scope>
    <source>
        <strain evidence="3">NBRC 108730</strain>
    </source>
</reference>
<name>A0ABQ6JGF2_9ACTN</name>
<keyword evidence="1" id="KW-0812">Transmembrane</keyword>
<gene>
    <name evidence="2" type="ORF">GCM10025868_25200</name>
</gene>
<feature type="transmembrane region" description="Helical" evidence="1">
    <location>
        <begin position="12"/>
        <end position="30"/>
    </location>
</feature>
<organism evidence="2 3">
    <name type="scientific">Angustibacter aerolatus</name>
    <dbReference type="NCBI Taxonomy" id="1162965"/>
    <lineage>
        <taxon>Bacteria</taxon>
        <taxon>Bacillati</taxon>
        <taxon>Actinomycetota</taxon>
        <taxon>Actinomycetes</taxon>
        <taxon>Kineosporiales</taxon>
        <taxon>Kineosporiaceae</taxon>
    </lineage>
</organism>
<proteinExistence type="predicted"/>
<accession>A0ABQ6JGF2</accession>
<comment type="caution">
    <text evidence="2">The sequence shown here is derived from an EMBL/GenBank/DDBJ whole genome shotgun (WGS) entry which is preliminary data.</text>
</comment>
<protein>
    <submittedName>
        <fullName evidence="2">Uncharacterized protein</fullName>
    </submittedName>
</protein>
<keyword evidence="1" id="KW-0472">Membrane</keyword>
<evidence type="ECO:0000313" key="3">
    <source>
        <dbReference type="Proteomes" id="UP001157017"/>
    </source>
</evidence>
<keyword evidence="3" id="KW-1185">Reference proteome</keyword>